<dbReference type="AlphaFoldDB" id="A0A0K0EIH4"/>
<feature type="chain" id="PRO_5012452587" evidence="2">
    <location>
        <begin position="16"/>
        <end position="291"/>
    </location>
</feature>
<dbReference type="PANTHER" id="PTHR33748">
    <property type="entry name" value="PROTEIN CBG04600"/>
    <property type="match status" value="1"/>
</dbReference>
<dbReference type="WBParaSite" id="SSTP_0000927900.1">
    <property type="protein sequence ID" value="SSTP_0000927900.1"/>
    <property type="gene ID" value="SSTP_0000927900"/>
</dbReference>
<keyword evidence="1" id="KW-0812">Transmembrane</keyword>
<accession>A0A0K0EIH4</accession>
<evidence type="ECO:0000313" key="5">
    <source>
        <dbReference type="WBParaSite" id="TCONS_00002796.p1"/>
    </source>
</evidence>
<keyword evidence="1" id="KW-1133">Transmembrane helix</keyword>
<dbReference type="Proteomes" id="UP000035681">
    <property type="component" value="Unplaced"/>
</dbReference>
<dbReference type="GO" id="GO:0005892">
    <property type="term" value="C:acetylcholine-gated channel complex"/>
    <property type="evidence" value="ECO:0007669"/>
    <property type="project" value="InterPro"/>
</dbReference>
<name>A0A0K0EIH4_STRER</name>
<dbReference type="PANTHER" id="PTHR33748:SF5">
    <property type="entry name" value="GROUND-LIKE DOMAIN-CONTAINING PROTEIN"/>
    <property type="match status" value="1"/>
</dbReference>
<protein>
    <submittedName>
        <fullName evidence="5">TPM domain-containing protein</fullName>
    </submittedName>
</protein>
<evidence type="ECO:0000256" key="1">
    <source>
        <dbReference type="SAM" id="Phobius"/>
    </source>
</evidence>
<reference evidence="4" key="1">
    <citation type="submission" date="2015-08" db="UniProtKB">
        <authorList>
            <consortium name="WormBaseParasite"/>
        </authorList>
    </citation>
    <scope>IDENTIFICATION</scope>
</reference>
<organism evidence="4">
    <name type="scientific">Strongyloides stercoralis</name>
    <name type="common">Threadworm</name>
    <dbReference type="NCBI Taxonomy" id="6248"/>
    <lineage>
        <taxon>Eukaryota</taxon>
        <taxon>Metazoa</taxon>
        <taxon>Ecdysozoa</taxon>
        <taxon>Nematoda</taxon>
        <taxon>Chromadorea</taxon>
        <taxon>Rhabditida</taxon>
        <taxon>Tylenchina</taxon>
        <taxon>Panagrolaimomorpha</taxon>
        <taxon>Strongyloidoidea</taxon>
        <taxon>Strongyloididae</taxon>
        <taxon>Strongyloides</taxon>
    </lineage>
</organism>
<proteinExistence type="predicted"/>
<evidence type="ECO:0000256" key="2">
    <source>
        <dbReference type="SAM" id="SignalP"/>
    </source>
</evidence>
<keyword evidence="3" id="KW-1185">Reference proteome</keyword>
<keyword evidence="2" id="KW-0732">Signal</keyword>
<evidence type="ECO:0000313" key="3">
    <source>
        <dbReference type="Proteomes" id="UP000035681"/>
    </source>
</evidence>
<evidence type="ECO:0000313" key="4">
    <source>
        <dbReference type="WBParaSite" id="SSTP_0000927900.1"/>
    </source>
</evidence>
<dbReference type="WBParaSite" id="TCONS_00002796.p1">
    <property type="protein sequence ID" value="TCONS_00002796.p1"/>
    <property type="gene ID" value="XLOC_002598"/>
</dbReference>
<keyword evidence="1" id="KW-0472">Membrane</keyword>
<sequence>MLLYFLLLIIFSCYGNFDGIDNSYNNWTPETFPDSIIDLSSCHVRVPSFVCDANNLLNDYEDQKGAEYLQSMIEKIRRSTHCPCNHSENGSRGCGHTSLGFTISVAVFSKLYHTSSFKSDGDKKYSMSMFSEILRERQKRGECNEDILITLAVDDGIVWTSLGGVPSKIITTDLINDISDIANTYFKKFKYTEGLAFMIETYGKLLRNEEVYIDKCDDCIFGIFPLYLVIIAAVVIVIIIIVIIIIIVEIICKKRSASKRDSYTLGIKSGNEIIKTKRILRRETQKNERKI</sequence>
<feature type="signal peptide" evidence="2">
    <location>
        <begin position="1"/>
        <end position="15"/>
    </location>
</feature>
<dbReference type="Gene3D" id="3.10.310.50">
    <property type="match status" value="1"/>
</dbReference>
<dbReference type="Pfam" id="PF17175">
    <property type="entry name" value="MOLO1"/>
    <property type="match status" value="1"/>
</dbReference>
<feature type="transmembrane region" description="Helical" evidence="1">
    <location>
        <begin position="226"/>
        <end position="252"/>
    </location>
</feature>
<dbReference type="InterPro" id="IPR033438">
    <property type="entry name" value="MOLO1"/>
</dbReference>